<keyword evidence="3" id="KW-1185">Reference proteome</keyword>
<evidence type="ECO:0000313" key="2">
    <source>
        <dbReference type="EMBL" id="GHP08260.1"/>
    </source>
</evidence>
<feature type="compositionally biased region" description="Basic and acidic residues" evidence="1">
    <location>
        <begin position="189"/>
        <end position="199"/>
    </location>
</feature>
<dbReference type="Gene3D" id="3.10.129.10">
    <property type="entry name" value="Hotdog Thioesterase"/>
    <property type="match status" value="1"/>
</dbReference>
<dbReference type="EMBL" id="BNJQ01000020">
    <property type="protein sequence ID" value="GHP08260.1"/>
    <property type="molecule type" value="Genomic_DNA"/>
</dbReference>
<evidence type="ECO:0000256" key="1">
    <source>
        <dbReference type="SAM" id="MobiDB-lite"/>
    </source>
</evidence>
<evidence type="ECO:0000313" key="3">
    <source>
        <dbReference type="Proteomes" id="UP000660262"/>
    </source>
</evidence>
<gene>
    <name evidence="2" type="ORF">PPROV_000700100</name>
</gene>
<feature type="region of interest" description="Disordered" evidence="1">
    <location>
        <begin position="281"/>
        <end position="316"/>
    </location>
</feature>
<proteinExistence type="predicted"/>
<comment type="caution">
    <text evidence="2">The sequence shown here is derived from an EMBL/GenBank/DDBJ whole genome shotgun (WGS) entry which is preliminary data.</text>
</comment>
<dbReference type="Proteomes" id="UP000660262">
    <property type="component" value="Unassembled WGS sequence"/>
</dbReference>
<sequence length="543" mass="59043">MDQVRKCLSWFYGDCPAGRAWHKTLKSTLQSADEAPTATERCVFVHDAAIEPTHNAITAAVVDDINNLATCPELHTKLHDALERDFEMKRDDAGFILGYQCSRIAGGDKPARTSHLDALQQPQPNTSSSSNSNSSSESRQSHRQSGKYDPTQPRNKRRVRGLSSPLDSSHVTVAGVAGPTPTRALRSARQRESERDARNNTRRGSGARDIRSAAVLQRATSASASAAAARDAELTMRLRNLSMVLEEELEDSGDDVPELPPDACETWTEASIRTFFRTNGTVLPDSQDHAPAPASSQEEEEKNMDPLQPGGGITQNQATLNYADMPSTDPVWARVDTAEYQRVARLRGIPFRPNGLMPPGDDVMKACVKRANQTNGFPFQKLLVYPQSQQLDVAQVSWATGDKAAAAGLDLRYFFEPTTKRVFGAIRFSEQACIGAESGLGAHGGAVQTALDEMMGEVGKIAWQPLCLTSEFTCRMKKPGTLNETMHIEAWIKPDTAKPESVMVTTCAEVKNAKGEVVATAEAKQVDLAKLSRMTGGRSGSKT</sequence>
<dbReference type="InterPro" id="IPR029069">
    <property type="entry name" value="HotDog_dom_sf"/>
</dbReference>
<organism evidence="2 3">
    <name type="scientific">Pycnococcus provasolii</name>
    <dbReference type="NCBI Taxonomy" id="41880"/>
    <lineage>
        <taxon>Eukaryota</taxon>
        <taxon>Viridiplantae</taxon>
        <taxon>Chlorophyta</taxon>
        <taxon>Pseudoscourfieldiophyceae</taxon>
        <taxon>Pseudoscourfieldiales</taxon>
        <taxon>Pycnococcaceae</taxon>
        <taxon>Pycnococcus</taxon>
    </lineage>
</organism>
<protein>
    <recommendedName>
        <fullName evidence="4">Thioesterase domain-containing protein</fullName>
    </recommendedName>
</protein>
<name>A0A830HR56_9CHLO</name>
<feature type="compositionally biased region" description="Low complexity" evidence="1">
    <location>
        <begin position="127"/>
        <end position="138"/>
    </location>
</feature>
<reference evidence="2" key="1">
    <citation type="submission" date="2020-10" db="EMBL/GenBank/DDBJ databases">
        <title>Unveiling of a novel bifunctional photoreceptor, Dualchrome1, isolated from a cosmopolitan green alga.</title>
        <authorList>
            <person name="Suzuki S."/>
            <person name="Kawachi M."/>
        </authorList>
    </citation>
    <scope>NUCLEOTIDE SEQUENCE</scope>
    <source>
        <strain evidence="2">NIES 2893</strain>
    </source>
</reference>
<dbReference type="CDD" id="cd03440">
    <property type="entry name" value="hot_dog"/>
    <property type="match status" value="1"/>
</dbReference>
<evidence type="ECO:0008006" key="4">
    <source>
        <dbReference type="Google" id="ProtNLM"/>
    </source>
</evidence>
<dbReference type="AlphaFoldDB" id="A0A830HR56"/>
<dbReference type="OrthoDB" id="506431at2759"/>
<accession>A0A830HR56</accession>
<feature type="region of interest" description="Disordered" evidence="1">
    <location>
        <begin position="108"/>
        <end position="212"/>
    </location>
</feature>
<dbReference type="SUPFAM" id="SSF54637">
    <property type="entry name" value="Thioesterase/thiol ester dehydrase-isomerase"/>
    <property type="match status" value="1"/>
</dbReference>